<dbReference type="Pfam" id="PF02195">
    <property type="entry name" value="ParB_N"/>
    <property type="match status" value="1"/>
</dbReference>
<dbReference type="PANTHER" id="PTHR33375:SF1">
    <property type="entry name" value="CHROMOSOME-PARTITIONING PROTEIN PARB-RELATED"/>
    <property type="match status" value="1"/>
</dbReference>
<dbReference type="Pfam" id="PF17762">
    <property type="entry name" value="HTH_ParB"/>
    <property type="match status" value="1"/>
</dbReference>
<dbReference type="FunFam" id="1.10.10.2830:FF:000001">
    <property type="entry name" value="Chromosome partitioning protein ParB"/>
    <property type="match status" value="1"/>
</dbReference>
<keyword evidence="2" id="KW-0159">Chromosome partition</keyword>
<dbReference type="InterPro" id="IPR003115">
    <property type="entry name" value="ParB_N"/>
</dbReference>
<dbReference type="GO" id="GO:0005694">
    <property type="term" value="C:chromosome"/>
    <property type="evidence" value="ECO:0007669"/>
    <property type="project" value="TreeGrafter"/>
</dbReference>
<sequence length="294" mass="32075">MSARKGGLGRGLDALIPASNIPPEIKTATGILVADRNEIDLNLISANPKQPRTVFDEDQLAELALSIKEVALLQPPVVRSIGDGKYQLIMGERRYRAAKLAGLKTIPVIIRQTNDDQLLREALIENIHRSQLNPLEEGAAYQQLLNDFGYTHDELANKLSKSRPVITNTMRLLNLPAAVQRRVAAGVISAGHARALLSLTDQKEIENLANRIVAEGLTVRAVEEIVASGSAKASTGSIKRGKLTSPKIKDIADDLSDYLDTRVSVELGKKKGKIVIEFATIEDLERINKVIKKS</sequence>
<protein>
    <submittedName>
        <fullName evidence="5">Unannotated protein</fullName>
    </submittedName>
</protein>
<comment type="similarity">
    <text evidence="1">Belongs to the ParB family.</text>
</comment>
<dbReference type="AlphaFoldDB" id="A0A6J6V4Y2"/>
<organism evidence="5">
    <name type="scientific">freshwater metagenome</name>
    <dbReference type="NCBI Taxonomy" id="449393"/>
    <lineage>
        <taxon>unclassified sequences</taxon>
        <taxon>metagenomes</taxon>
        <taxon>ecological metagenomes</taxon>
    </lineage>
</organism>
<evidence type="ECO:0000256" key="3">
    <source>
        <dbReference type="ARBA" id="ARBA00023125"/>
    </source>
</evidence>
<dbReference type="FunFam" id="3.90.1530.30:FF:000001">
    <property type="entry name" value="Chromosome partitioning protein ParB"/>
    <property type="match status" value="1"/>
</dbReference>
<evidence type="ECO:0000259" key="4">
    <source>
        <dbReference type="SMART" id="SM00470"/>
    </source>
</evidence>
<evidence type="ECO:0000256" key="1">
    <source>
        <dbReference type="ARBA" id="ARBA00006295"/>
    </source>
</evidence>
<dbReference type="SMART" id="SM00470">
    <property type="entry name" value="ParB"/>
    <property type="match status" value="1"/>
</dbReference>
<name>A0A6J6V4Y2_9ZZZZ</name>
<dbReference type="NCBIfam" id="TIGR00180">
    <property type="entry name" value="parB_part"/>
    <property type="match status" value="1"/>
</dbReference>
<keyword evidence="3" id="KW-0238">DNA-binding</keyword>
<feature type="domain" description="ParB-like N-terminal" evidence="4">
    <location>
        <begin position="37"/>
        <end position="127"/>
    </location>
</feature>
<dbReference type="InterPro" id="IPR004437">
    <property type="entry name" value="ParB/RepB/Spo0J"/>
</dbReference>
<dbReference type="SUPFAM" id="SSF110849">
    <property type="entry name" value="ParB/Sulfiredoxin"/>
    <property type="match status" value="1"/>
</dbReference>
<gene>
    <name evidence="5" type="ORF">UFOPK2886_00439</name>
</gene>
<dbReference type="InterPro" id="IPR036086">
    <property type="entry name" value="ParB/Sulfiredoxin_sf"/>
</dbReference>
<dbReference type="InterPro" id="IPR050336">
    <property type="entry name" value="Chromosome_partition/occlusion"/>
</dbReference>
<dbReference type="GO" id="GO:0045881">
    <property type="term" value="P:positive regulation of sporulation resulting in formation of a cellular spore"/>
    <property type="evidence" value="ECO:0007669"/>
    <property type="project" value="TreeGrafter"/>
</dbReference>
<evidence type="ECO:0000256" key="2">
    <source>
        <dbReference type="ARBA" id="ARBA00022829"/>
    </source>
</evidence>
<accession>A0A6J6V4Y2</accession>
<reference evidence="5" key="1">
    <citation type="submission" date="2020-05" db="EMBL/GenBank/DDBJ databases">
        <authorList>
            <person name="Chiriac C."/>
            <person name="Salcher M."/>
            <person name="Ghai R."/>
            <person name="Kavagutti S V."/>
        </authorList>
    </citation>
    <scope>NUCLEOTIDE SEQUENCE</scope>
</reference>
<dbReference type="Gene3D" id="3.90.1530.30">
    <property type="match status" value="1"/>
</dbReference>
<dbReference type="SUPFAM" id="SSF109709">
    <property type="entry name" value="KorB DNA-binding domain-like"/>
    <property type="match status" value="1"/>
</dbReference>
<dbReference type="InterPro" id="IPR057240">
    <property type="entry name" value="ParB_dimer_C"/>
</dbReference>
<dbReference type="GO" id="GO:0007059">
    <property type="term" value="P:chromosome segregation"/>
    <property type="evidence" value="ECO:0007669"/>
    <property type="project" value="UniProtKB-KW"/>
</dbReference>
<evidence type="ECO:0000313" key="5">
    <source>
        <dbReference type="EMBL" id="CAB4765547.1"/>
    </source>
</evidence>
<dbReference type="Gene3D" id="1.10.10.2830">
    <property type="match status" value="1"/>
</dbReference>
<dbReference type="CDD" id="cd16393">
    <property type="entry name" value="SPO0J_N"/>
    <property type="match status" value="1"/>
</dbReference>
<dbReference type="EMBL" id="CAEZZO010000046">
    <property type="protein sequence ID" value="CAB4765547.1"/>
    <property type="molecule type" value="Genomic_DNA"/>
</dbReference>
<dbReference type="Pfam" id="PF23552">
    <property type="entry name" value="ParB_C"/>
    <property type="match status" value="1"/>
</dbReference>
<dbReference type="PANTHER" id="PTHR33375">
    <property type="entry name" value="CHROMOSOME-PARTITIONING PROTEIN PARB-RELATED"/>
    <property type="match status" value="1"/>
</dbReference>
<dbReference type="GO" id="GO:0003677">
    <property type="term" value="F:DNA binding"/>
    <property type="evidence" value="ECO:0007669"/>
    <property type="project" value="UniProtKB-KW"/>
</dbReference>
<dbReference type="InterPro" id="IPR041468">
    <property type="entry name" value="HTH_ParB/Spo0J"/>
</dbReference>
<proteinExistence type="inferred from homology"/>